<keyword evidence="4 9" id="KW-0963">Cytoplasm</keyword>
<evidence type="ECO:0000256" key="8">
    <source>
        <dbReference type="ARBA" id="ARBA00023125"/>
    </source>
</evidence>
<dbReference type="GO" id="GO:0005737">
    <property type="term" value="C:cytoplasm"/>
    <property type="evidence" value="ECO:0007669"/>
    <property type="project" value="UniProtKB-SubCell"/>
</dbReference>
<organism evidence="12 13">
    <name type="scientific">Crocosphaera watsonii WH 8502</name>
    <dbReference type="NCBI Taxonomy" id="423474"/>
    <lineage>
        <taxon>Bacteria</taxon>
        <taxon>Bacillati</taxon>
        <taxon>Cyanobacteriota</taxon>
        <taxon>Cyanophyceae</taxon>
        <taxon>Oscillatoriophycideae</taxon>
        <taxon>Chroococcales</taxon>
        <taxon>Aphanothecaceae</taxon>
        <taxon>Crocosphaera</taxon>
    </lineage>
</organism>
<comment type="subcellular location">
    <subcellularLocation>
        <location evidence="1 9 10">Cytoplasm</location>
    </subcellularLocation>
</comment>
<dbReference type="HAMAP" id="MF_00365">
    <property type="entry name" value="RecF"/>
    <property type="match status" value="1"/>
</dbReference>
<dbReference type="PANTHER" id="PTHR32182">
    <property type="entry name" value="DNA REPLICATION AND REPAIR PROTEIN RECF"/>
    <property type="match status" value="1"/>
</dbReference>
<evidence type="ECO:0000256" key="5">
    <source>
        <dbReference type="ARBA" id="ARBA00022705"/>
    </source>
</evidence>
<dbReference type="PROSITE" id="PS00617">
    <property type="entry name" value="RECF_1"/>
    <property type="match status" value="1"/>
</dbReference>
<dbReference type="GO" id="GO:0003697">
    <property type="term" value="F:single-stranded DNA binding"/>
    <property type="evidence" value="ECO:0007669"/>
    <property type="project" value="UniProtKB-UniRule"/>
</dbReference>
<evidence type="ECO:0000313" key="12">
    <source>
        <dbReference type="EMBL" id="CCQ51592.1"/>
    </source>
</evidence>
<dbReference type="Gene3D" id="3.40.50.300">
    <property type="entry name" value="P-loop containing nucleotide triphosphate hydrolases"/>
    <property type="match status" value="1"/>
</dbReference>
<dbReference type="NCBIfam" id="TIGR00611">
    <property type="entry name" value="recf"/>
    <property type="match status" value="1"/>
</dbReference>
<comment type="similarity">
    <text evidence="2 9 10">Belongs to the RecF family.</text>
</comment>
<keyword evidence="9 10" id="KW-0742">SOS response</keyword>
<accession>T2IFI0</accession>
<dbReference type="GO" id="GO:0006260">
    <property type="term" value="P:DNA replication"/>
    <property type="evidence" value="ECO:0007669"/>
    <property type="project" value="UniProtKB-UniRule"/>
</dbReference>
<dbReference type="PROSITE" id="PS00618">
    <property type="entry name" value="RECF_2"/>
    <property type="match status" value="1"/>
</dbReference>
<keyword evidence="6 9" id="KW-0547">Nucleotide-binding</keyword>
<dbReference type="Proteomes" id="UP000018348">
    <property type="component" value="Unassembled WGS sequence"/>
</dbReference>
<evidence type="ECO:0000256" key="1">
    <source>
        <dbReference type="ARBA" id="ARBA00004496"/>
    </source>
</evidence>
<dbReference type="InterPro" id="IPR001238">
    <property type="entry name" value="DNA-binding_RecF"/>
</dbReference>
<dbReference type="SUPFAM" id="SSF52540">
    <property type="entry name" value="P-loop containing nucleoside triphosphate hydrolases"/>
    <property type="match status" value="1"/>
</dbReference>
<dbReference type="RefSeq" id="WP_021830835.1">
    <property type="nucleotide sequence ID" value="NZ_CAQK01000494.1"/>
</dbReference>
<evidence type="ECO:0000256" key="10">
    <source>
        <dbReference type="RuleBase" id="RU000578"/>
    </source>
</evidence>
<keyword evidence="8 9" id="KW-0238">DNA-binding</keyword>
<dbReference type="GO" id="GO:0006302">
    <property type="term" value="P:double-strand break repair"/>
    <property type="evidence" value="ECO:0007669"/>
    <property type="project" value="TreeGrafter"/>
</dbReference>
<reference evidence="12 13" key="1">
    <citation type="submission" date="2013-01" db="EMBL/GenBank/DDBJ databases">
        <authorList>
            <person name="Bench S."/>
        </authorList>
    </citation>
    <scope>NUCLEOTIDE SEQUENCE [LARGE SCALE GENOMIC DNA]</scope>
    <source>
        <strain evidence="12 13">WH 8502</strain>
    </source>
</reference>
<proteinExistence type="inferred from homology"/>
<name>T2IFI0_CROWT</name>
<keyword evidence="9 10" id="KW-0234">DNA repair</keyword>
<evidence type="ECO:0000256" key="9">
    <source>
        <dbReference type="HAMAP-Rule" id="MF_00365"/>
    </source>
</evidence>
<dbReference type="GO" id="GO:0000731">
    <property type="term" value="P:DNA synthesis involved in DNA repair"/>
    <property type="evidence" value="ECO:0007669"/>
    <property type="project" value="TreeGrafter"/>
</dbReference>
<dbReference type="InterPro" id="IPR018078">
    <property type="entry name" value="DNA-binding_RecF_CS"/>
</dbReference>
<dbReference type="InterPro" id="IPR003395">
    <property type="entry name" value="RecF/RecN/SMC_N"/>
</dbReference>
<dbReference type="Pfam" id="PF02463">
    <property type="entry name" value="SMC_N"/>
    <property type="match status" value="1"/>
</dbReference>
<keyword evidence="7 9" id="KW-0067">ATP-binding</keyword>
<dbReference type="Gene3D" id="1.20.1050.90">
    <property type="entry name" value="RecF/RecN/SMC, N-terminal domain"/>
    <property type="match status" value="1"/>
</dbReference>
<gene>
    <name evidence="9" type="primary">recF</name>
    <name evidence="12" type="ORF">CWATWH8502_1999</name>
</gene>
<dbReference type="AlphaFoldDB" id="T2IFI0"/>
<evidence type="ECO:0000256" key="7">
    <source>
        <dbReference type="ARBA" id="ARBA00022840"/>
    </source>
</evidence>
<evidence type="ECO:0000256" key="4">
    <source>
        <dbReference type="ARBA" id="ARBA00022490"/>
    </source>
</evidence>
<evidence type="ECO:0000256" key="6">
    <source>
        <dbReference type="ARBA" id="ARBA00022741"/>
    </source>
</evidence>
<dbReference type="CDD" id="cd03242">
    <property type="entry name" value="ABC_RecF"/>
    <property type="match status" value="1"/>
</dbReference>
<evidence type="ECO:0000256" key="2">
    <source>
        <dbReference type="ARBA" id="ARBA00008016"/>
    </source>
</evidence>
<dbReference type="InterPro" id="IPR042174">
    <property type="entry name" value="RecF_2"/>
</dbReference>
<comment type="function">
    <text evidence="9 10">The RecF protein is involved in DNA metabolism; it is required for DNA replication and normal SOS inducibility. RecF binds preferentially to single-stranded, linear DNA. It also seems to bind ATP.</text>
</comment>
<keyword evidence="5 9" id="KW-0235">DNA replication</keyword>
<comment type="caution">
    <text evidence="12">The sequence shown here is derived from an EMBL/GenBank/DDBJ whole genome shotgun (WGS) entry which is preliminary data.</text>
</comment>
<dbReference type="GO" id="GO:0005524">
    <property type="term" value="F:ATP binding"/>
    <property type="evidence" value="ECO:0007669"/>
    <property type="project" value="UniProtKB-UniRule"/>
</dbReference>
<dbReference type="InterPro" id="IPR027417">
    <property type="entry name" value="P-loop_NTPase"/>
</dbReference>
<reference evidence="12 13" key="2">
    <citation type="submission" date="2013-09" db="EMBL/GenBank/DDBJ databases">
        <title>Whole genome comparison of six Crocosphaera watsonii strains with differing phenotypes.</title>
        <authorList>
            <person name="Bench S.R."/>
            <person name="Heller P."/>
            <person name="Frank I."/>
            <person name="Arciniega M."/>
            <person name="Shilova I.N."/>
            <person name="Zehr J.P."/>
        </authorList>
    </citation>
    <scope>NUCLEOTIDE SEQUENCE [LARGE SCALE GENOMIC DNA]</scope>
    <source>
        <strain evidence="12 13">WH 8502</strain>
    </source>
</reference>
<keyword evidence="9 10" id="KW-0227">DNA damage</keyword>
<evidence type="ECO:0000313" key="13">
    <source>
        <dbReference type="Proteomes" id="UP000018348"/>
    </source>
</evidence>
<protein>
    <recommendedName>
        <fullName evidence="3 9">DNA replication and repair protein RecF</fullName>
    </recommendedName>
</protein>
<feature type="binding site" evidence="9">
    <location>
        <begin position="30"/>
        <end position="37"/>
    </location>
    <ligand>
        <name>ATP</name>
        <dbReference type="ChEBI" id="CHEBI:30616"/>
    </ligand>
</feature>
<sequence length="380" mass="43921">MYLKNIHLYAFRNYHEQTLNFESQKTILLGNNAQGKSNLLEAVELLATLKSHRTNRDRDLILEGEKKGQILGTVERNYGESQMGITFRSPGRRSLMLNHENLRRHLEFLGHINAVEFSCLDLELVRGSPENRRSWLDTLLIQLEPVYASIINQYNKVLRQRNALLKVIRKTVEEQTTTDNLSAEMSQLKLWDQQLAEAGTRVTRRRNRVIERISPLAENWHKEISNGTEKLEINYLPNISIDREEPQEVQQAFLDKIEQRRMAEQQLATSVVGPHRDDVELKINHTPAKSYGSQGQQRTLVLAIKLAELQLIEDVIGEPPLLLLDDVLAELDPNRQNQLLEVIQGRFQTIITTTYLHSFDTQWLKSSQIMKVEGGKLFQM</sequence>
<evidence type="ECO:0000259" key="11">
    <source>
        <dbReference type="Pfam" id="PF02463"/>
    </source>
</evidence>
<dbReference type="GO" id="GO:0009432">
    <property type="term" value="P:SOS response"/>
    <property type="evidence" value="ECO:0007669"/>
    <property type="project" value="UniProtKB-UniRule"/>
</dbReference>
<feature type="domain" description="RecF/RecN/SMC N-terminal" evidence="11">
    <location>
        <begin position="2"/>
        <end position="355"/>
    </location>
</feature>
<dbReference type="PANTHER" id="PTHR32182:SF0">
    <property type="entry name" value="DNA REPLICATION AND REPAIR PROTEIN RECF"/>
    <property type="match status" value="1"/>
</dbReference>
<dbReference type="EMBL" id="CAQK01000494">
    <property type="protein sequence ID" value="CCQ51592.1"/>
    <property type="molecule type" value="Genomic_DNA"/>
</dbReference>
<evidence type="ECO:0000256" key="3">
    <source>
        <dbReference type="ARBA" id="ARBA00020170"/>
    </source>
</evidence>